<dbReference type="AlphaFoldDB" id="A0A9D5DIT1"/>
<feature type="compositionally biased region" description="Basic and acidic residues" evidence="2">
    <location>
        <begin position="1"/>
        <end position="13"/>
    </location>
</feature>
<feature type="coiled-coil region" evidence="1">
    <location>
        <begin position="154"/>
        <end position="209"/>
    </location>
</feature>
<dbReference type="EMBL" id="JAPCXC010000004">
    <property type="protein sequence ID" value="KAJ1612962.1"/>
    <property type="molecule type" value="Genomic_DNA"/>
</dbReference>
<keyword evidence="1" id="KW-0175">Coiled coil</keyword>
<dbReference type="Proteomes" id="UP001067231">
    <property type="component" value="Unassembled WGS sequence"/>
</dbReference>
<feature type="region of interest" description="Disordered" evidence="2">
    <location>
        <begin position="1"/>
        <end position="24"/>
    </location>
</feature>
<sequence length="320" mass="36829">MNLDSQGREDTRRSLSKSSKPGGLAGDPEICEQCGALDDSQKVCCTFCGGTRCSDCKPGSLEYRIYDKMVCEECISKLYLETNNLLQEELDVKDQINLNLKRGLEEQFQVISKCKKFIIALEEIISLQGLWRSICEFESTESVQNLLFECQAGIQKWNQKNRILEMENSSLKSQIAQQNNSISILESHIHTLQEEYKQSKEAIESLKKIKFEKDNLRSIAHETSTLMEKFKIENDGLRVRCFRLEQRVKELTNNYGIETQHDEPNNYKHFDGRTRTISLGLQDSHLPPSILENSAVVFNNHQLLDCVERGILYIKNLLYC</sequence>
<evidence type="ECO:0000313" key="3">
    <source>
        <dbReference type="EMBL" id="KAJ1612962.1"/>
    </source>
</evidence>
<name>A0A9D5DIT1_9CRYT</name>
<evidence type="ECO:0000256" key="2">
    <source>
        <dbReference type="SAM" id="MobiDB-lite"/>
    </source>
</evidence>
<comment type="caution">
    <text evidence="3">The sequence shown here is derived from an EMBL/GenBank/DDBJ whole genome shotgun (WGS) entry which is preliminary data.</text>
</comment>
<accession>A0A9D5DIT1</accession>
<protein>
    <submittedName>
        <fullName evidence="3">Zinc finger and FYVE domain-containing protein</fullName>
    </submittedName>
</protein>
<evidence type="ECO:0000256" key="1">
    <source>
        <dbReference type="SAM" id="Coils"/>
    </source>
</evidence>
<organism evidence="3">
    <name type="scientific">Cryptosporidium canis</name>
    <dbReference type="NCBI Taxonomy" id="195482"/>
    <lineage>
        <taxon>Eukaryota</taxon>
        <taxon>Sar</taxon>
        <taxon>Alveolata</taxon>
        <taxon>Apicomplexa</taxon>
        <taxon>Conoidasida</taxon>
        <taxon>Coccidia</taxon>
        <taxon>Eucoccidiorida</taxon>
        <taxon>Eimeriorina</taxon>
        <taxon>Cryptosporidiidae</taxon>
        <taxon>Cryptosporidium</taxon>
    </lineage>
</organism>
<dbReference type="OrthoDB" id="79871at2759"/>
<proteinExistence type="predicted"/>
<reference evidence="3" key="1">
    <citation type="submission" date="2022-10" db="EMBL/GenBank/DDBJ databases">
        <title>Adaptive evolution leads to modifications in subtelomeric GC content in a zoonotic Cryptosporidium species.</title>
        <authorList>
            <person name="Li J."/>
            <person name="Feng Y."/>
            <person name="Xiao L."/>
        </authorList>
    </citation>
    <scope>NUCLEOTIDE SEQUENCE</scope>
    <source>
        <strain evidence="3">33844</strain>
    </source>
</reference>
<gene>
    <name evidence="3" type="ORF">OJ253_414</name>
</gene>